<dbReference type="PIRSF" id="PIRSF002741">
    <property type="entry name" value="MppA"/>
    <property type="match status" value="1"/>
</dbReference>
<keyword evidence="3" id="KW-0732">Signal</keyword>
<dbReference type="GO" id="GO:0015833">
    <property type="term" value="P:peptide transport"/>
    <property type="evidence" value="ECO:0007669"/>
    <property type="project" value="TreeGrafter"/>
</dbReference>
<dbReference type="SUPFAM" id="SSF53850">
    <property type="entry name" value="Periplasmic binding protein-like II"/>
    <property type="match status" value="1"/>
</dbReference>
<dbReference type="InterPro" id="IPR030678">
    <property type="entry name" value="Peptide/Ni-bd"/>
</dbReference>
<dbReference type="EMBL" id="JAMXLR010000028">
    <property type="protein sequence ID" value="MCO6044003.1"/>
    <property type="molecule type" value="Genomic_DNA"/>
</dbReference>
<sequence>MRSTPSTSADNTATDEGDSEGHTTENKEIFEPLEEYDPPSLEELDASANWQDRKVAYGRDLLRERLKDHPPLVSAEEAMALKNDSEEANEKIYSVMRQLPESDDQVDWDATWVHHLSGDLKSLNPLMISASVEMELLELTGISLIGFDADFEKFGMRQFIDSWQTSEDKLMDKFVLRDDLAWSDGEPVTAHDFVFSFQTIMNPRVTIPAVRSGTDKLRWVEAYDDHTLVIFHKQALASNDENLVFPIVPEHIYKDSVDDDPTMETSQYHLKFLNKPVTCGPYEYKSRSRGQNIILTRRDDYWQKDGKEIRPRPYFKEIRCEVIIDPNTALLSLKAGDIDDCRLSAEQWLTQTDSQDFYDKNTKVRGMEWTEFHIVWNVKRPYFQDPKVRQAIALAFDHQEMLSSIFYDLAPAGLGPFHPTGWMASDKPEAYQRDLDAAEDLLDEAGWDDSDGDGVRDKEINGRLVPFRFTLLSSTTPNSIKVCTLLKSNLDQIGIQVDVKPTEFTVLQDKSLKHQFDATIAGWGTGTDPSTLDNIFKTGGGRNYGQYSNPRVDELFELAQAEFDRQKRAEYYAEIHDILWNEQAYMWLFYRPTLFGLNQSIRGFNFSPRDPYGVSPGINGIWKTK</sequence>
<dbReference type="Proteomes" id="UP001155241">
    <property type="component" value="Unassembled WGS sequence"/>
</dbReference>
<feature type="compositionally biased region" description="Acidic residues" evidence="4">
    <location>
        <begin position="31"/>
        <end position="45"/>
    </location>
</feature>
<dbReference type="AlphaFoldDB" id="A0A9X2F997"/>
<evidence type="ECO:0000313" key="6">
    <source>
        <dbReference type="EMBL" id="MCO6044003.1"/>
    </source>
</evidence>
<dbReference type="GO" id="GO:0030288">
    <property type="term" value="C:outer membrane-bounded periplasmic space"/>
    <property type="evidence" value="ECO:0007669"/>
    <property type="project" value="UniProtKB-ARBA"/>
</dbReference>
<dbReference type="RefSeq" id="WP_252852109.1">
    <property type="nucleotide sequence ID" value="NZ_JAMXLR010000028.1"/>
</dbReference>
<dbReference type="GO" id="GO:1904680">
    <property type="term" value="F:peptide transmembrane transporter activity"/>
    <property type="evidence" value="ECO:0007669"/>
    <property type="project" value="TreeGrafter"/>
</dbReference>
<keyword evidence="2" id="KW-0813">Transport</keyword>
<dbReference type="GO" id="GO:0043190">
    <property type="term" value="C:ATP-binding cassette (ABC) transporter complex"/>
    <property type="evidence" value="ECO:0007669"/>
    <property type="project" value="InterPro"/>
</dbReference>
<dbReference type="InterPro" id="IPR039424">
    <property type="entry name" value="SBP_5"/>
</dbReference>
<protein>
    <submittedName>
        <fullName evidence="6">ABC transporter substrate-binding protein</fullName>
    </submittedName>
</protein>
<keyword evidence="7" id="KW-1185">Reference proteome</keyword>
<dbReference type="PANTHER" id="PTHR30290:SF9">
    <property type="entry name" value="OLIGOPEPTIDE-BINDING PROTEIN APPA"/>
    <property type="match status" value="1"/>
</dbReference>
<evidence type="ECO:0000259" key="5">
    <source>
        <dbReference type="Pfam" id="PF00496"/>
    </source>
</evidence>
<accession>A0A9X2F997</accession>
<evidence type="ECO:0000256" key="2">
    <source>
        <dbReference type="ARBA" id="ARBA00022448"/>
    </source>
</evidence>
<dbReference type="Gene3D" id="3.90.76.10">
    <property type="entry name" value="Dipeptide-binding Protein, Domain 1"/>
    <property type="match status" value="1"/>
</dbReference>
<dbReference type="Gene3D" id="3.10.105.10">
    <property type="entry name" value="Dipeptide-binding Protein, Domain 3"/>
    <property type="match status" value="1"/>
</dbReference>
<dbReference type="InterPro" id="IPR000914">
    <property type="entry name" value="SBP_5_dom"/>
</dbReference>
<reference evidence="6" key="1">
    <citation type="submission" date="2022-06" db="EMBL/GenBank/DDBJ databases">
        <title>Aeoliella straminimaris, a novel planctomycete from sediments.</title>
        <authorList>
            <person name="Vitorino I.R."/>
            <person name="Lage O.M."/>
        </authorList>
    </citation>
    <scope>NUCLEOTIDE SEQUENCE</scope>
    <source>
        <strain evidence="6">ICT_H6.2</strain>
    </source>
</reference>
<evidence type="ECO:0000256" key="4">
    <source>
        <dbReference type="SAM" id="MobiDB-lite"/>
    </source>
</evidence>
<organism evidence="6 7">
    <name type="scientific">Aeoliella straminimaris</name>
    <dbReference type="NCBI Taxonomy" id="2954799"/>
    <lineage>
        <taxon>Bacteria</taxon>
        <taxon>Pseudomonadati</taxon>
        <taxon>Planctomycetota</taxon>
        <taxon>Planctomycetia</taxon>
        <taxon>Pirellulales</taxon>
        <taxon>Lacipirellulaceae</taxon>
        <taxon>Aeoliella</taxon>
    </lineage>
</organism>
<proteinExistence type="inferred from homology"/>
<evidence type="ECO:0000256" key="1">
    <source>
        <dbReference type="ARBA" id="ARBA00005695"/>
    </source>
</evidence>
<dbReference type="Pfam" id="PF00496">
    <property type="entry name" value="SBP_bac_5"/>
    <property type="match status" value="1"/>
</dbReference>
<comment type="caution">
    <text evidence="6">The sequence shown here is derived from an EMBL/GenBank/DDBJ whole genome shotgun (WGS) entry which is preliminary data.</text>
</comment>
<gene>
    <name evidence="6" type="ORF">NG895_08790</name>
</gene>
<feature type="compositionally biased region" description="Polar residues" evidence="4">
    <location>
        <begin position="1"/>
        <end position="12"/>
    </location>
</feature>
<dbReference type="Gene3D" id="3.40.190.10">
    <property type="entry name" value="Periplasmic binding protein-like II"/>
    <property type="match status" value="1"/>
</dbReference>
<evidence type="ECO:0000256" key="3">
    <source>
        <dbReference type="ARBA" id="ARBA00022729"/>
    </source>
</evidence>
<name>A0A9X2F997_9BACT</name>
<comment type="similarity">
    <text evidence="1">Belongs to the bacterial solute-binding protein 5 family.</text>
</comment>
<evidence type="ECO:0000313" key="7">
    <source>
        <dbReference type="Proteomes" id="UP001155241"/>
    </source>
</evidence>
<feature type="region of interest" description="Disordered" evidence="4">
    <location>
        <begin position="1"/>
        <end position="47"/>
    </location>
</feature>
<feature type="compositionally biased region" description="Basic and acidic residues" evidence="4">
    <location>
        <begin position="19"/>
        <end position="30"/>
    </location>
</feature>
<feature type="domain" description="Solute-binding protein family 5" evidence="5">
    <location>
        <begin position="161"/>
        <end position="533"/>
    </location>
</feature>
<dbReference type="PANTHER" id="PTHR30290">
    <property type="entry name" value="PERIPLASMIC BINDING COMPONENT OF ABC TRANSPORTER"/>
    <property type="match status" value="1"/>
</dbReference>